<sequence length="358" mass="40867">MSVRWSLFGIFVAALLSVCGGLLSCKDMNGNDVDWYYVYKVPRESGNPNPLIKTGLAHYYLDDSSPNFKLSSVSLESKSQAVAQTLQQVYDLRDQIAYVMYNDQLPNDTENSSRGHTKGVLAFDNQTGFWLIHSVPRFPNKTSYSWPENAKVYGQSMICVTFKSSKMAEIGEQMRYTYPFIYDYKLPSDLSQLVPSLQGVVKGDHVESPPWMRKVSLYSQNGQQFTHYVKSKEFNQDLYFDWMAPDMRTGLQTETWQNGQGKLSSNCSSDYDVLNIKMMKFPDVNFTSTKDHSKLAMTYSSLQVICVGDINRVVRQLYISSRQTSLAVTHKMTVPKLECPSMITLSTRWIQVLLEFPD</sequence>
<keyword evidence="5" id="KW-1185">Reference proteome</keyword>
<dbReference type="PANTHER" id="PTHR10858:SF23">
    <property type="entry name" value="DEOXYRIBONUCLEASE II"/>
    <property type="match status" value="1"/>
</dbReference>
<accession>A0A2G8KCS8</accession>
<dbReference type="CDD" id="cd09120">
    <property type="entry name" value="PLDc_DNaseII_1"/>
    <property type="match status" value="1"/>
</dbReference>
<dbReference type="STRING" id="307972.A0A2G8KCS8"/>
<organism evidence="4 5">
    <name type="scientific">Stichopus japonicus</name>
    <name type="common">Sea cucumber</name>
    <dbReference type="NCBI Taxonomy" id="307972"/>
    <lineage>
        <taxon>Eukaryota</taxon>
        <taxon>Metazoa</taxon>
        <taxon>Echinodermata</taxon>
        <taxon>Eleutherozoa</taxon>
        <taxon>Echinozoa</taxon>
        <taxon>Holothuroidea</taxon>
        <taxon>Aspidochirotacea</taxon>
        <taxon>Aspidochirotida</taxon>
        <taxon>Stichopodidae</taxon>
        <taxon>Apostichopus</taxon>
    </lineage>
</organism>
<evidence type="ECO:0000313" key="4">
    <source>
        <dbReference type="EMBL" id="PIK45782.1"/>
    </source>
</evidence>
<dbReference type="PANTHER" id="PTHR10858">
    <property type="entry name" value="DEOXYRIBONUCLEASE II"/>
    <property type="match status" value="1"/>
</dbReference>
<name>A0A2G8KCS8_STIJA</name>
<evidence type="ECO:0000256" key="2">
    <source>
        <dbReference type="ARBA" id="ARBA00022801"/>
    </source>
</evidence>
<dbReference type="GO" id="GO:0006309">
    <property type="term" value="P:apoptotic DNA fragmentation"/>
    <property type="evidence" value="ECO:0007669"/>
    <property type="project" value="TreeGrafter"/>
</dbReference>
<proteinExistence type="inferred from homology"/>
<dbReference type="Proteomes" id="UP000230750">
    <property type="component" value="Unassembled WGS sequence"/>
</dbReference>
<protein>
    <submittedName>
        <fullName evidence="4">Uncharacterized protein</fullName>
    </submittedName>
</protein>
<dbReference type="EMBL" id="MRZV01000686">
    <property type="protein sequence ID" value="PIK45782.1"/>
    <property type="molecule type" value="Genomic_DNA"/>
</dbReference>
<dbReference type="OrthoDB" id="10261598at2759"/>
<dbReference type="InterPro" id="IPR004947">
    <property type="entry name" value="DNase_II"/>
</dbReference>
<keyword evidence="2" id="KW-0378">Hydrolase</keyword>
<comment type="similarity">
    <text evidence="1">Belongs to the DNase II family.</text>
</comment>
<evidence type="ECO:0000313" key="5">
    <source>
        <dbReference type="Proteomes" id="UP000230750"/>
    </source>
</evidence>
<feature type="chain" id="PRO_5013916638" evidence="3">
    <location>
        <begin position="22"/>
        <end position="358"/>
    </location>
</feature>
<gene>
    <name evidence="4" type="ORF">BSL78_17354</name>
</gene>
<dbReference type="PROSITE" id="PS51257">
    <property type="entry name" value="PROKAR_LIPOPROTEIN"/>
    <property type="match status" value="1"/>
</dbReference>
<dbReference type="AlphaFoldDB" id="A0A2G8KCS8"/>
<dbReference type="Pfam" id="PF03265">
    <property type="entry name" value="DNase_II"/>
    <property type="match status" value="1"/>
</dbReference>
<dbReference type="GO" id="GO:0004531">
    <property type="term" value="F:deoxyribonuclease II activity"/>
    <property type="evidence" value="ECO:0007669"/>
    <property type="project" value="InterPro"/>
</dbReference>
<keyword evidence="3" id="KW-0732">Signal</keyword>
<evidence type="ECO:0000256" key="1">
    <source>
        <dbReference type="ARBA" id="ARBA00007527"/>
    </source>
</evidence>
<evidence type="ECO:0000256" key="3">
    <source>
        <dbReference type="SAM" id="SignalP"/>
    </source>
</evidence>
<feature type="signal peptide" evidence="3">
    <location>
        <begin position="1"/>
        <end position="21"/>
    </location>
</feature>
<comment type="caution">
    <text evidence="4">The sequence shown here is derived from an EMBL/GenBank/DDBJ whole genome shotgun (WGS) entry which is preliminary data.</text>
</comment>
<reference evidence="4 5" key="1">
    <citation type="journal article" date="2017" name="PLoS Biol.">
        <title>The sea cucumber genome provides insights into morphological evolution and visceral regeneration.</title>
        <authorList>
            <person name="Zhang X."/>
            <person name="Sun L."/>
            <person name="Yuan J."/>
            <person name="Sun Y."/>
            <person name="Gao Y."/>
            <person name="Zhang L."/>
            <person name="Li S."/>
            <person name="Dai H."/>
            <person name="Hamel J.F."/>
            <person name="Liu C."/>
            <person name="Yu Y."/>
            <person name="Liu S."/>
            <person name="Lin W."/>
            <person name="Guo K."/>
            <person name="Jin S."/>
            <person name="Xu P."/>
            <person name="Storey K.B."/>
            <person name="Huan P."/>
            <person name="Zhang T."/>
            <person name="Zhou Y."/>
            <person name="Zhang J."/>
            <person name="Lin C."/>
            <person name="Li X."/>
            <person name="Xing L."/>
            <person name="Huo D."/>
            <person name="Sun M."/>
            <person name="Wang L."/>
            <person name="Mercier A."/>
            <person name="Li F."/>
            <person name="Yang H."/>
            <person name="Xiang J."/>
        </authorList>
    </citation>
    <scope>NUCLEOTIDE SEQUENCE [LARGE SCALE GENOMIC DNA]</scope>
    <source>
        <strain evidence="4">Shaxun</strain>
        <tissue evidence="4">Muscle</tissue>
    </source>
</reference>